<dbReference type="Pfam" id="PF13439">
    <property type="entry name" value="Glyco_transf_4"/>
    <property type="match status" value="1"/>
</dbReference>
<dbReference type="STRING" id="1212489.Ldro_2556"/>
<dbReference type="Pfam" id="PF00534">
    <property type="entry name" value="Glycos_transf_1"/>
    <property type="match status" value="1"/>
</dbReference>
<evidence type="ECO:0000313" key="3">
    <source>
        <dbReference type="EMBL" id="KTC85384.1"/>
    </source>
</evidence>
<dbReference type="Proteomes" id="UP000054736">
    <property type="component" value="Unassembled WGS sequence"/>
</dbReference>
<dbReference type="EMBL" id="LNXY01000028">
    <property type="protein sequence ID" value="KTC85384.1"/>
    <property type="molecule type" value="Genomic_DNA"/>
</dbReference>
<gene>
    <name evidence="3" type="ORF">Ldro_2556</name>
</gene>
<dbReference type="InterPro" id="IPR001296">
    <property type="entry name" value="Glyco_trans_1"/>
</dbReference>
<dbReference type="GO" id="GO:1901135">
    <property type="term" value="P:carbohydrate derivative metabolic process"/>
    <property type="evidence" value="ECO:0007669"/>
    <property type="project" value="UniProtKB-ARBA"/>
</dbReference>
<comment type="caution">
    <text evidence="3">The sequence shown here is derived from an EMBL/GenBank/DDBJ whole genome shotgun (WGS) entry which is preliminary data.</text>
</comment>
<proteinExistence type="predicted"/>
<protein>
    <submittedName>
        <fullName evidence="3">Glycosyltransferase, lipopolysaccharide biosynthesis protein</fullName>
    </submittedName>
</protein>
<sequence>MKILHVYKTFLGDAFGGVERVIAQIVRNQQSNFHHTILSLSPDPEPRELEYLGIKIIRYKESLNIASNSISFSLLKDFRKIAEQVDVIHYHFPWPFADLLHLFSRTKKPSILTYHSDIVRQKTLFYFYRPLMHCFLKAVGTIVATSPNYFSTSPVLQKYQDKVTVIPIGLNKSNYSIPSEERQSYWRNRYGDKFFLFVGVMRYYKGLHILLEAAKGTSFPILIVGTGPIEEELRRQTEELGLTNIHFLGRLAEEDKIALLQLCLSVIFPSHLRSEAFGVSLLEGAMFNKPLISSEIGTGTSYINIDGETGLVVPPGDSEALRTAMQYIWDNPEQAKVMGQKAGERYWSLFTADKMVAEYERLYRDVVSKKEGSSVLLNKNSMTNQNV</sequence>
<dbReference type="OrthoDB" id="9802525at2"/>
<keyword evidence="3" id="KW-0808">Transferase</keyword>
<feature type="domain" description="Glycosyl transferase family 1" evidence="1">
    <location>
        <begin position="190"/>
        <end position="343"/>
    </location>
</feature>
<evidence type="ECO:0000313" key="4">
    <source>
        <dbReference type="Proteomes" id="UP000054736"/>
    </source>
</evidence>
<reference evidence="3 4" key="1">
    <citation type="submission" date="2015-11" db="EMBL/GenBank/DDBJ databases">
        <title>Genomic analysis of 38 Legionella species identifies large and diverse effector repertoires.</title>
        <authorList>
            <person name="Burstein D."/>
            <person name="Amaro F."/>
            <person name="Zusman T."/>
            <person name="Lifshitz Z."/>
            <person name="Cohen O."/>
            <person name="Gilbert J.A."/>
            <person name="Pupko T."/>
            <person name="Shuman H.A."/>
            <person name="Segal G."/>
        </authorList>
    </citation>
    <scope>NUCLEOTIDE SEQUENCE [LARGE SCALE GENOMIC DNA]</scope>
    <source>
        <strain evidence="3 4">ATCC 700990</strain>
    </source>
</reference>
<evidence type="ECO:0000259" key="1">
    <source>
        <dbReference type="Pfam" id="PF00534"/>
    </source>
</evidence>
<dbReference type="GO" id="GO:0016757">
    <property type="term" value="F:glycosyltransferase activity"/>
    <property type="evidence" value="ECO:0007669"/>
    <property type="project" value="InterPro"/>
</dbReference>
<dbReference type="Gene3D" id="3.40.50.2000">
    <property type="entry name" value="Glycogen Phosphorylase B"/>
    <property type="match status" value="2"/>
</dbReference>
<accession>A0A0W0SPU1</accession>
<dbReference type="AlphaFoldDB" id="A0A0W0SPU1"/>
<dbReference type="PANTHER" id="PTHR12526:SF627">
    <property type="entry name" value="D-RHAMNOSYLTRANSFERASE WBPZ"/>
    <property type="match status" value="1"/>
</dbReference>
<dbReference type="PANTHER" id="PTHR12526">
    <property type="entry name" value="GLYCOSYLTRANSFERASE"/>
    <property type="match status" value="1"/>
</dbReference>
<feature type="domain" description="Glycosyltransferase subfamily 4-like N-terminal" evidence="2">
    <location>
        <begin position="15"/>
        <end position="171"/>
    </location>
</feature>
<name>A0A0W0SPU1_9GAMM</name>
<dbReference type="RefSeq" id="WP_058496835.1">
    <property type="nucleotide sequence ID" value="NZ_CAAAIU010000008.1"/>
</dbReference>
<organism evidence="3 4">
    <name type="scientific">Legionella drozanskii LLAP-1</name>
    <dbReference type="NCBI Taxonomy" id="1212489"/>
    <lineage>
        <taxon>Bacteria</taxon>
        <taxon>Pseudomonadati</taxon>
        <taxon>Pseudomonadota</taxon>
        <taxon>Gammaproteobacteria</taxon>
        <taxon>Legionellales</taxon>
        <taxon>Legionellaceae</taxon>
        <taxon>Legionella</taxon>
    </lineage>
</organism>
<dbReference type="CDD" id="cd03795">
    <property type="entry name" value="GT4_WfcD-like"/>
    <property type="match status" value="1"/>
</dbReference>
<dbReference type="InterPro" id="IPR028098">
    <property type="entry name" value="Glyco_trans_4-like_N"/>
</dbReference>
<keyword evidence="4" id="KW-1185">Reference proteome</keyword>
<dbReference type="SUPFAM" id="SSF53756">
    <property type="entry name" value="UDP-Glycosyltransferase/glycogen phosphorylase"/>
    <property type="match status" value="1"/>
</dbReference>
<evidence type="ECO:0000259" key="2">
    <source>
        <dbReference type="Pfam" id="PF13439"/>
    </source>
</evidence>
<dbReference type="PATRIC" id="fig|1212489.4.peg.2695"/>